<evidence type="ECO:0000256" key="3">
    <source>
        <dbReference type="ARBA" id="ARBA00022723"/>
    </source>
</evidence>
<dbReference type="RefSeq" id="WP_284197868.1">
    <property type="nucleotide sequence ID" value="NZ_BSOG01000005.1"/>
</dbReference>
<dbReference type="Gene3D" id="3.40.830.10">
    <property type="entry name" value="LigB-like"/>
    <property type="match status" value="1"/>
</dbReference>
<reference evidence="8" key="1">
    <citation type="journal article" date="2019" name="Int. J. Syst. Evol. Microbiol.">
        <title>The Global Catalogue of Microorganisms (GCM) 10K type strain sequencing project: providing services to taxonomists for standard genome sequencing and annotation.</title>
        <authorList>
            <consortium name="The Broad Institute Genomics Platform"/>
            <consortium name="The Broad Institute Genome Sequencing Center for Infectious Disease"/>
            <person name="Wu L."/>
            <person name="Ma J."/>
        </authorList>
    </citation>
    <scope>NUCLEOTIDE SEQUENCE [LARGE SCALE GENOMIC DNA]</scope>
    <source>
        <strain evidence="8">NBRC 110044</strain>
    </source>
</reference>
<evidence type="ECO:0000256" key="5">
    <source>
        <dbReference type="ARBA" id="ARBA00023002"/>
    </source>
</evidence>
<evidence type="ECO:0000313" key="7">
    <source>
        <dbReference type="EMBL" id="GLR14800.1"/>
    </source>
</evidence>
<feature type="domain" description="Extradiol ring-cleavage dioxygenase class III enzyme subunit B" evidence="6">
    <location>
        <begin position="8"/>
        <end position="253"/>
    </location>
</feature>
<accession>A0ABQ5YN33</accession>
<keyword evidence="3" id="KW-0479">Metal-binding</keyword>
<dbReference type="CDD" id="cd07363">
    <property type="entry name" value="45_DOPA_Dioxygenase"/>
    <property type="match status" value="1"/>
</dbReference>
<dbReference type="Proteomes" id="UP001156706">
    <property type="component" value="Unassembled WGS sequence"/>
</dbReference>
<comment type="caution">
    <text evidence="7">The sequence shown here is derived from an EMBL/GenBank/DDBJ whole genome shotgun (WGS) entry which is preliminary data.</text>
</comment>
<comment type="similarity">
    <text evidence="2">Belongs to the DODA-type extradiol aromatic ring-opening dioxygenase family.</text>
</comment>
<dbReference type="PIRSF" id="PIRSF006157">
    <property type="entry name" value="Doxgns_DODA"/>
    <property type="match status" value="1"/>
</dbReference>
<keyword evidence="8" id="KW-1185">Reference proteome</keyword>
<dbReference type="PANTHER" id="PTHR30096">
    <property type="entry name" value="4,5-DOPA DIOXYGENASE EXTRADIOL-LIKE PROTEIN"/>
    <property type="match status" value="1"/>
</dbReference>
<dbReference type="InterPro" id="IPR004183">
    <property type="entry name" value="Xdiol_dOase_suB"/>
</dbReference>
<sequence>MSRLPSLFISHGSPMLALDAGPTGAAWARIAQSLPRPRAILVASAHWLTSLPAVSTTASPATIHDFHGFPEPLFQLQYTPPGAPAVAERAAALLAAAGLQVGIDPGRGLDHGAWVPLKNMYPAADIPVFQLAIQPREHPAHHLRVGHALAALRDEGVLIIGSGSITHNLRELEWDAPADTAINEYVPAFQHWVYDKLLVGDQAALLDYRKQAPGAQRAHPTDEHYLPLYVALGAAGPDAKAERLHTGLTNGGLAMDVYAFH</sequence>
<dbReference type="GO" id="GO:0051213">
    <property type="term" value="F:dioxygenase activity"/>
    <property type="evidence" value="ECO:0007669"/>
    <property type="project" value="UniProtKB-KW"/>
</dbReference>
<evidence type="ECO:0000256" key="1">
    <source>
        <dbReference type="ARBA" id="ARBA00001947"/>
    </source>
</evidence>
<protein>
    <submittedName>
        <fullName evidence="7">Dioxygenase</fullName>
    </submittedName>
</protein>
<organism evidence="7 8">
    <name type="scientific">Chitinimonas prasina</name>
    <dbReference type="NCBI Taxonomy" id="1434937"/>
    <lineage>
        <taxon>Bacteria</taxon>
        <taxon>Pseudomonadati</taxon>
        <taxon>Pseudomonadota</taxon>
        <taxon>Betaproteobacteria</taxon>
        <taxon>Neisseriales</taxon>
        <taxon>Chitinibacteraceae</taxon>
        <taxon>Chitinimonas</taxon>
    </lineage>
</organism>
<keyword evidence="5" id="KW-0560">Oxidoreductase</keyword>
<dbReference type="InterPro" id="IPR014436">
    <property type="entry name" value="Extradiol_dOase_DODA"/>
</dbReference>
<dbReference type="EMBL" id="BSOG01000005">
    <property type="protein sequence ID" value="GLR14800.1"/>
    <property type="molecule type" value="Genomic_DNA"/>
</dbReference>
<dbReference type="Pfam" id="PF02900">
    <property type="entry name" value="LigB"/>
    <property type="match status" value="1"/>
</dbReference>
<dbReference type="SUPFAM" id="SSF53213">
    <property type="entry name" value="LigB-like"/>
    <property type="match status" value="1"/>
</dbReference>
<evidence type="ECO:0000313" key="8">
    <source>
        <dbReference type="Proteomes" id="UP001156706"/>
    </source>
</evidence>
<gene>
    <name evidence="7" type="ORF">GCM10007907_35900</name>
</gene>
<proteinExistence type="inferred from homology"/>
<comment type="cofactor">
    <cofactor evidence="1">
        <name>Zn(2+)</name>
        <dbReference type="ChEBI" id="CHEBI:29105"/>
    </cofactor>
</comment>
<keyword evidence="4" id="KW-0862">Zinc</keyword>
<evidence type="ECO:0000256" key="2">
    <source>
        <dbReference type="ARBA" id="ARBA00007581"/>
    </source>
</evidence>
<evidence type="ECO:0000256" key="4">
    <source>
        <dbReference type="ARBA" id="ARBA00022833"/>
    </source>
</evidence>
<name>A0ABQ5YN33_9NEIS</name>
<dbReference type="PANTHER" id="PTHR30096:SF0">
    <property type="entry name" value="4,5-DOPA DIOXYGENASE EXTRADIOL-LIKE PROTEIN"/>
    <property type="match status" value="1"/>
</dbReference>
<evidence type="ECO:0000259" key="6">
    <source>
        <dbReference type="Pfam" id="PF02900"/>
    </source>
</evidence>
<keyword evidence="7" id="KW-0223">Dioxygenase</keyword>